<keyword evidence="2" id="KW-1185">Reference proteome</keyword>
<dbReference type="EMBL" id="KN834775">
    <property type="protein sequence ID" value="KIK60283.1"/>
    <property type="molecule type" value="Genomic_DNA"/>
</dbReference>
<evidence type="ECO:0000313" key="2">
    <source>
        <dbReference type="Proteomes" id="UP000053593"/>
    </source>
</evidence>
<name>A0A0D0CW30_9AGAR</name>
<dbReference type="Proteomes" id="UP000053593">
    <property type="component" value="Unassembled WGS sequence"/>
</dbReference>
<accession>A0A0D0CW30</accession>
<reference evidence="1 2" key="1">
    <citation type="submission" date="2014-04" db="EMBL/GenBank/DDBJ databases">
        <title>Evolutionary Origins and Diversification of the Mycorrhizal Mutualists.</title>
        <authorList>
            <consortium name="DOE Joint Genome Institute"/>
            <consortium name="Mycorrhizal Genomics Consortium"/>
            <person name="Kohler A."/>
            <person name="Kuo A."/>
            <person name="Nagy L.G."/>
            <person name="Floudas D."/>
            <person name="Copeland A."/>
            <person name="Barry K.W."/>
            <person name="Cichocki N."/>
            <person name="Veneault-Fourrey C."/>
            <person name="LaButti K."/>
            <person name="Lindquist E.A."/>
            <person name="Lipzen A."/>
            <person name="Lundell T."/>
            <person name="Morin E."/>
            <person name="Murat C."/>
            <person name="Riley R."/>
            <person name="Ohm R."/>
            <person name="Sun H."/>
            <person name="Tunlid A."/>
            <person name="Henrissat B."/>
            <person name="Grigoriev I.V."/>
            <person name="Hibbett D.S."/>
            <person name="Martin F."/>
        </authorList>
    </citation>
    <scope>NUCLEOTIDE SEQUENCE [LARGE SCALE GENOMIC DNA]</scope>
    <source>
        <strain evidence="1 2">FD-317 M1</strain>
    </source>
</reference>
<sequence length="165" mass="17891">MLRSDIYTAVDQCKVWMNGGHGQVGDGVSYASVLSTIQKHFPNAKIGLEALGQTEVEVAVVVGGITNMILEMSKWESLAGGMAMRTWVDTLANMYTAVPQSSKKEAISRGILRGINQNTDYALMTKDFTARIQVVSSLKSLFPKIYGTGSEEARQAEALLSSKLI</sequence>
<dbReference type="OrthoDB" id="3200419at2759"/>
<proteinExistence type="predicted"/>
<organism evidence="1 2">
    <name type="scientific">Collybiopsis luxurians FD-317 M1</name>
    <dbReference type="NCBI Taxonomy" id="944289"/>
    <lineage>
        <taxon>Eukaryota</taxon>
        <taxon>Fungi</taxon>
        <taxon>Dikarya</taxon>
        <taxon>Basidiomycota</taxon>
        <taxon>Agaricomycotina</taxon>
        <taxon>Agaricomycetes</taxon>
        <taxon>Agaricomycetidae</taxon>
        <taxon>Agaricales</taxon>
        <taxon>Marasmiineae</taxon>
        <taxon>Omphalotaceae</taxon>
        <taxon>Collybiopsis</taxon>
        <taxon>Collybiopsis luxurians</taxon>
    </lineage>
</organism>
<protein>
    <submittedName>
        <fullName evidence="1">Uncharacterized protein</fullName>
    </submittedName>
</protein>
<dbReference type="HOGENOM" id="CLU_1396834_0_0_1"/>
<dbReference type="AlphaFoldDB" id="A0A0D0CW30"/>
<gene>
    <name evidence="1" type="ORF">GYMLUDRAFT_244308</name>
</gene>
<evidence type="ECO:0000313" key="1">
    <source>
        <dbReference type="EMBL" id="KIK60283.1"/>
    </source>
</evidence>